<evidence type="ECO:0000313" key="6">
    <source>
        <dbReference type="RefSeq" id="XP_026272617.1"/>
    </source>
</evidence>
<feature type="domain" description="Caspase family p10" evidence="3">
    <location>
        <begin position="409"/>
        <end position="457"/>
    </location>
</feature>
<dbReference type="GeneID" id="113202554"/>
<evidence type="ECO:0000259" key="4">
    <source>
        <dbReference type="PROSITE" id="PS50208"/>
    </source>
</evidence>
<dbReference type="OrthoDB" id="6044770at2759"/>
<dbReference type="InterPro" id="IPR002398">
    <property type="entry name" value="Pept_C14"/>
</dbReference>
<dbReference type="InterPro" id="IPR056260">
    <property type="entry name" value="Dredd_2nd"/>
</dbReference>
<dbReference type="KEGG" id="foc:113202554"/>
<dbReference type="InterPro" id="IPR015917">
    <property type="entry name" value="Pept_C14A"/>
</dbReference>
<protein>
    <submittedName>
        <fullName evidence="6">Caspase-8 isoform X1</fullName>
    </submittedName>
</protein>
<dbReference type="Pfam" id="PF23724">
    <property type="entry name" value="Dredd_2nd"/>
    <property type="match status" value="1"/>
</dbReference>
<dbReference type="Proteomes" id="UP000504606">
    <property type="component" value="Unplaced"/>
</dbReference>
<dbReference type="Gene3D" id="3.40.50.1460">
    <property type="match status" value="1"/>
</dbReference>
<organism evidence="5 6">
    <name type="scientific">Frankliniella occidentalis</name>
    <name type="common">Western flower thrips</name>
    <name type="synonym">Euthrips occidentalis</name>
    <dbReference type="NCBI Taxonomy" id="133901"/>
    <lineage>
        <taxon>Eukaryota</taxon>
        <taxon>Metazoa</taxon>
        <taxon>Ecdysozoa</taxon>
        <taxon>Arthropoda</taxon>
        <taxon>Hexapoda</taxon>
        <taxon>Insecta</taxon>
        <taxon>Pterygota</taxon>
        <taxon>Neoptera</taxon>
        <taxon>Paraneoptera</taxon>
        <taxon>Thysanoptera</taxon>
        <taxon>Terebrantia</taxon>
        <taxon>Thripoidea</taxon>
        <taxon>Thripidae</taxon>
        <taxon>Frankliniella</taxon>
    </lineage>
</organism>
<sequence>MTSLNPDIVAEIEPCLDHAEICSLIFLLFDHEETALQHIQQEIQSTRKHIQVLDSALYKPAQKFHEGVLAKWARHAHKDHHWQEKLLEALLIIKNYQIIRLLGQSKDKLDSKYLPNQVNTSHHVDLVRKTLFLLLEDLSNEQWNQIMMNLTTVASNNQISIPSTCFEIRECFLVFLMTRKLLQLKTKKCSMDFVNIRSALKCANLYYWSNQLENLENHINRVEMYHEEDNAKEKDIDGCNLPRFKLDSNQGTILIFNMEDYQAVMGDRPLTKREASQLDCEKLESTFTLLRFNVVKKKNCPSAQVLSEIRNSLKEFCKNAKQEKVERCFIVAILAHGVKDGLLGIDGKLIEWEDIRKEMRSVDTVGLPRVLVIQACKGNSQVVKGKGKLVVVEDGPSSDNNTYPSNLRDLFEFSSSVSGFAAFRSPTRGSLFIQSFCKNILLHGRKHEAKELLTLINIDCDKLNLGCNGKSVQSTCELKVSSTKALFLEVPDENIHRAKELVREWDQLNKKQEPKETIKTERSCCSVKKTKHERSENCRRKCDPNKEQDDPFLKELIKKLMSMEEK</sequence>
<dbReference type="AlphaFoldDB" id="A0A6J1RUQ9"/>
<evidence type="ECO:0000313" key="5">
    <source>
        <dbReference type="Proteomes" id="UP000504606"/>
    </source>
</evidence>
<dbReference type="SMART" id="SM00115">
    <property type="entry name" value="CASc"/>
    <property type="match status" value="1"/>
</dbReference>
<evidence type="ECO:0000256" key="2">
    <source>
        <dbReference type="RuleBase" id="RU003971"/>
    </source>
</evidence>
<keyword evidence="5" id="KW-1185">Reference proteome</keyword>
<dbReference type="GO" id="GO:0006915">
    <property type="term" value="P:apoptotic process"/>
    <property type="evidence" value="ECO:0007669"/>
    <property type="project" value="TreeGrafter"/>
</dbReference>
<accession>A0A6J1RUQ9</accession>
<dbReference type="RefSeq" id="XP_026272617.1">
    <property type="nucleotide sequence ID" value="XM_026416832.2"/>
</dbReference>
<dbReference type="InterPro" id="IPR001309">
    <property type="entry name" value="Pept_C14_p20"/>
</dbReference>
<dbReference type="PROSITE" id="PS50207">
    <property type="entry name" value="CASPASE_P10"/>
    <property type="match status" value="1"/>
</dbReference>
<evidence type="ECO:0000256" key="1">
    <source>
        <dbReference type="ARBA" id="ARBA00010134"/>
    </source>
</evidence>
<comment type="similarity">
    <text evidence="1 2">Belongs to the peptidase C14A family.</text>
</comment>
<dbReference type="PROSITE" id="PS50208">
    <property type="entry name" value="CASPASE_P20"/>
    <property type="match status" value="1"/>
</dbReference>
<evidence type="ECO:0000259" key="3">
    <source>
        <dbReference type="PROSITE" id="PS50207"/>
    </source>
</evidence>
<name>A0A6J1RUQ9_FRAOC</name>
<dbReference type="InterPro" id="IPR056259">
    <property type="entry name" value="Dredd_N"/>
</dbReference>
<dbReference type="InterPro" id="IPR029030">
    <property type="entry name" value="Caspase-like_dom_sf"/>
</dbReference>
<dbReference type="GO" id="GO:0043525">
    <property type="term" value="P:positive regulation of neuron apoptotic process"/>
    <property type="evidence" value="ECO:0007669"/>
    <property type="project" value="TreeGrafter"/>
</dbReference>
<dbReference type="InterPro" id="IPR002138">
    <property type="entry name" value="Pept_C14_p10"/>
</dbReference>
<dbReference type="Pfam" id="PF23725">
    <property type="entry name" value="Dredd_N"/>
    <property type="match status" value="1"/>
</dbReference>
<gene>
    <name evidence="6" type="primary">LOC113202554</name>
</gene>
<dbReference type="SUPFAM" id="SSF52129">
    <property type="entry name" value="Caspase-like"/>
    <property type="match status" value="1"/>
</dbReference>
<dbReference type="PANTHER" id="PTHR10454">
    <property type="entry name" value="CASPASE"/>
    <property type="match status" value="1"/>
</dbReference>
<dbReference type="GO" id="GO:0005737">
    <property type="term" value="C:cytoplasm"/>
    <property type="evidence" value="ECO:0007669"/>
    <property type="project" value="TreeGrafter"/>
</dbReference>
<reference evidence="6" key="1">
    <citation type="submission" date="2025-08" db="UniProtKB">
        <authorList>
            <consortium name="RefSeq"/>
        </authorList>
    </citation>
    <scope>IDENTIFICATION</scope>
    <source>
        <tissue evidence="6">Whole organism</tissue>
    </source>
</reference>
<feature type="domain" description="Caspase family p20" evidence="4">
    <location>
        <begin position="249"/>
        <end position="380"/>
    </location>
</feature>
<proteinExistence type="inferred from homology"/>
<dbReference type="GO" id="GO:0004197">
    <property type="term" value="F:cysteine-type endopeptidase activity"/>
    <property type="evidence" value="ECO:0007669"/>
    <property type="project" value="InterPro"/>
</dbReference>
<dbReference type="Pfam" id="PF00656">
    <property type="entry name" value="Peptidase_C14"/>
    <property type="match status" value="1"/>
</dbReference>
<dbReference type="PANTHER" id="PTHR10454:SF247">
    <property type="entry name" value="DEATH RELATED CED-3_NEDD2-LIKE PROTEIN"/>
    <property type="match status" value="1"/>
</dbReference>
<dbReference type="InterPro" id="IPR011600">
    <property type="entry name" value="Pept_C14_caspase"/>
</dbReference>
<dbReference type="GO" id="GO:0006508">
    <property type="term" value="P:proteolysis"/>
    <property type="evidence" value="ECO:0007669"/>
    <property type="project" value="InterPro"/>
</dbReference>